<dbReference type="RefSeq" id="WP_342678791.1">
    <property type="nucleotide sequence ID" value="NZ_JBCGCU010000010.1"/>
</dbReference>
<feature type="transmembrane region" description="Helical" evidence="1">
    <location>
        <begin position="137"/>
        <end position="157"/>
    </location>
</feature>
<keyword evidence="1" id="KW-0812">Transmembrane</keyword>
<dbReference type="Proteomes" id="UP001447008">
    <property type="component" value="Unassembled WGS sequence"/>
</dbReference>
<keyword evidence="3" id="KW-1185">Reference proteome</keyword>
<keyword evidence="1" id="KW-1133">Transmembrane helix</keyword>
<dbReference type="InterPro" id="IPR021306">
    <property type="entry name" value="DUF2878"/>
</dbReference>
<evidence type="ECO:0000313" key="2">
    <source>
        <dbReference type="EMBL" id="MEM0515820.1"/>
    </source>
</evidence>
<name>A0ABU9MX40_9GAMM</name>
<evidence type="ECO:0000313" key="3">
    <source>
        <dbReference type="Proteomes" id="UP001447008"/>
    </source>
</evidence>
<evidence type="ECO:0000256" key="1">
    <source>
        <dbReference type="SAM" id="Phobius"/>
    </source>
</evidence>
<reference evidence="2 3" key="1">
    <citation type="submission" date="2024-03" db="EMBL/GenBank/DDBJ databases">
        <title>Pseudoalteromonas qingdaonensis sp. nov., isolated from the intestines of marine benthic organisms.</title>
        <authorList>
            <person name="Lin X."/>
            <person name="Fang S."/>
            <person name="Hu X."/>
        </authorList>
    </citation>
    <scope>NUCLEOTIDE SEQUENCE [LARGE SCALE GENOMIC DNA]</scope>
    <source>
        <strain evidence="2 3">YIC-827</strain>
    </source>
</reference>
<dbReference type="Pfam" id="PF11086">
    <property type="entry name" value="DUF2878"/>
    <property type="match status" value="1"/>
</dbReference>
<feature type="transmembrane region" description="Helical" evidence="1">
    <location>
        <begin position="110"/>
        <end position="131"/>
    </location>
</feature>
<keyword evidence="1" id="KW-0472">Membrane</keyword>
<feature type="transmembrane region" description="Helical" evidence="1">
    <location>
        <begin position="5"/>
        <end position="21"/>
    </location>
</feature>
<protein>
    <submittedName>
        <fullName evidence="2">DUF2878 domain-containing protein</fullName>
    </submittedName>
</protein>
<dbReference type="EMBL" id="JBCGCU010000010">
    <property type="protein sequence ID" value="MEM0515820.1"/>
    <property type="molecule type" value="Genomic_DNA"/>
</dbReference>
<feature type="transmembrane region" description="Helical" evidence="1">
    <location>
        <begin position="50"/>
        <end position="69"/>
    </location>
</feature>
<proteinExistence type="predicted"/>
<gene>
    <name evidence="2" type="ORF">WCN91_10425</name>
</gene>
<sequence>MTRRWLCITNFLLFQTCWWAAFYAQQRALPVMVLCLLIMLWLSSERRRDFYLCITLVLAFVCEALAQRFGLLQFADATVPVWLLLLWLALILTINHSLAFIKRLPWWQCLLLCWLCAPSSYITAAHFEIFALGVSWWQFYLLYGGLWAVTFTLMIVINRHLKHVVTHTS</sequence>
<feature type="transmembrane region" description="Helical" evidence="1">
    <location>
        <begin position="81"/>
        <end position="101"/>
    </location>
</feature>
<accession>A0ABU9MX40</accession>
<comment type="caution">
    <text evidence="2">The sequence shown here is derived from an EMBL/GenBank/DDBJ whole genome shotgun (WGS) entry which is preliminary data.</text>
</comment>
<organism evidence="2 3">
    <name type="scientific">Pseudoalteromonas qingdaonensis</name>
    <dbReference type="NCBI Taxonomy" id="3131913"/>
    <lineage>
        <taxon>Bacteria</taxon>
        <taxon>Pseudomonadati</taxon>
        <taxon>Pseudomonadota</taxon>
        <taxon>Gammaproteobacteria</taxon>
        <taxon>Alteromonadales</taxon>
        <taxon>Pseudoalteromonadaceae</taxon>
        <taxon>Pseudoalteromonas</taxon>
    </lineage>
</organism>
<feature type="transmembrane region" description="Helical" evidence="1">
    <location>
        <begin position="27"/>
        <end position="43"/>
    </location>
</feature>